<dbReference type="AlphaFoldDB" id="A0A1W7HBV6"/>
<feature type="transmembrane region" description="Helical" evidence="16">
    <location>
        <begin position="6"/>
        <end position="23"/>
    </location>
</feature>
<dbReference type="InterPro" id="IPR001128">
    <property type="entry name" value="Cyt_P450"/>
</dbReference>
<dbReference type="GO" id="GO:0005506">
    <property type="term" value="F:iron ion binding"/>
    <property type="evidence" value="ECO:0007669"/>
    <property type="project" value="InterPro"/>
</dbReference>
<keyword evidence="4 14" id="KW-0479">Metal-binding</keyword>
<proteinExistence type="evidence at transcript level"/>
<evidence type="ECO:0000256" key="5">
    <source>
        <dbReference type="ARBA" id="ARBA00023002"/>
    </source>
</evidence>
<evidence type="ECO:0000256" key="9">
    <source>
        <dbReference type="ARBA" id="ARBA00050930"/>
    </source>
</evidence>
<dbReference type="GO" id="GO:0020037">
    <property type="term" value="F:heme binding"/>
    <property type="evidence" value="ECO:0007669"/>
    <property type="project" value="InterPro"/>
</dbReference>
<dbReference type="PROSITE" id="PS00086">
    <property type="entry name" value="CYTOCHROME_P450"/>
    <property type="match status" value="1"/>
</dbReference>
<feature type="binding site" description="axial binding residue" evidence="14">
    <location>
        <position position="457"/>
    </location>
    <ligand>
        <name>heme</name>
        <dbReference type="ChEBI" id="CHEBI:30413"/>
    </ligand>
    <ligandPart>
        <name>Fe</name>
        <dbReference type="ChEBI" id="CHEBI:18248"/>
    </ligandPart>
</feature>
<keyword evidence="16" id="KW-0472">Membrane</keyword>
<comment type="similarity">
    <text evidence="15">Belongs to the cytochrome P450 family.</text>
</comment>
<dbReference type="InterPro" id="IPR002401">
    <property type="entry name" value="Cyt_P450_E_grp-I"/>
</dbReference>
<name>A0A1W7HBV6_SCODU</name>
<comment type="pathway">
    <text evidence="8">Flavonoid metabolism.</text>
</comment>
<evidence type="ECO:0000256" key="6">
    <source>
        <dbReference type="ARBA" id="ARBA00023004"/>
    </source>
</evidence>
<sequence>MEFNHAIFTGLVLFLSYYIYILLSKGTKKTKLPPEAGGAWPLIGHLPLISGSSSTTLPHIALGAMADKYGPIFTIRVGVHQTLVVSSGELAKELFTANDAAVSSRPRELVAAKHLSFNYAMFGFSPYGPYWRWARKFISMELLSSRRLELLSHVRVSETVQSVNELYRIWNEKKDSSGRVAMEMKQWLGDLNLNVIMRMVSGKRLYGSATDGKEAKEVLREFFHLSGLFVAADALPFLGWLDLGGYEKKMKEVAVKLNHVIGGWLDEHRRMEYPEKNDVKRDFMDVMLSAVKDTDGEGQYDGDTIIKALCLTLIGGGSDSTSIALVWALSLLLNNRHVLTKAQEELDNQIGKERRVNESDIINLVYLQAIVKETLRLYPVIPLTAREFDEDCEIGGYNIPKGTRLMVNLWKLHRDPRTWSDDVLEFRPDRFLTTQKDLDVKSQNFEIIPFGGGRRICPAMNFGLEMLQLVLANFLHAFEFSTPNDELVDMTESAGLTNSKATPLNVLVSPRLSPSLFS</sequence>
<dbReference type="Gene3D" id="1.10.630.10">
    <property type="entry name" value="Cytochrome P450"/>
    <property type="match status" value="1"/>
</dbReference>
<keyword evidence="16" id="KW-0812">Transmembrane</keyword>
<comment type="subcellular location">
    <subcellularLocation>
        <location evidence="2">Membrane</location>
        <topology evidence="2">Single-pass membrane protein</topology>
    </subcellularLocation>
</comment>
<dbReference type="InterPro" id="IPR036396">
    <property type="entry name" value="Cyt_P450_sf"/>
</dbReference>
<evidence type="ECO:0000256" key="10">
    <source>
        <dbReference type="ARBA" id="ARBA00051691"/>
    </source>
</evidence>
<protein>
    <recommendedName>
        <fullName evidence="13">Flavonoid-6-hydroxylase</fullName>
    </recommendedName>
</protein>
<reference evidence="17" key="1">
    <citation type="journal article" date="2017" name="Sci. Rep.">
        <title>Elucidation of terpenoid metabolism in Scoparia dulcis by RNA-seq analysis.</title>
        <authorList>
            <person name="Yamamura Y."/>
            <person name="Kurosaki F."/>
            <person name="Lee J.B."/>
        </authorList>
    </citation>
    <scope>NUCLEOTIDE SEQUENCE</scope>
    <source>
        <tissue evidence="17">Mixture of leaf and root</tissue>
    </source>
</reference>
<dbReference type="GO" id="GO:0004497">
    <property type="term" value="F:monooxygenase activity"/>
    <property type="evidence" value="ECO:0007669"/>
    <property type="project" value="UniProtKB-KW"/>
</dbReference>
<evidence type="ECO:0000256" key="3">
    <source>
        <dbReference type="ARBA" id="ARBA00022617"/>
    </source>
</evidence>
<evidence type="ECO:0000256" key="16">
    <source>
        <dbReference type="SAM" id="Phobius"/>
    </source>
</evidence>
<comment type="catalytic activity">
    <reaction evidence="11">
        <text>(2S)-naringenin 4',7-dimethyl ether + reduced [NADPH--hemoprotein reductase] + O2 = (2S)-carthamidin-4',7-dimethyl ether + oxidized [NADPH--hemoprotein reductase] + H2O + H(+)</text>
        <dbReference type="Rhea" id="RHEA:73439"/>
        <dbReference type="Rhea" id="RHEA-COMP:11964"/>
        <dbReference type="Rhea" id="RHEA-COMP:11965"/>
        <dbReference type="ChEBI" id="CHEBI:15377"/>
        <dbReference type="ChEBI" id="CHEBI:15378"/>
        <dbReference type="ChEBI" id="CHEBI:15379"/>
        <dbReference type="ChEBI" id="CHEBI:57618"/>
        <dbReference type="ChEBI" id="CHEBI:58210"/>
        <dbReference type="ChEBI" id="CHEBI:192816"/>
        <dbReference type="ChEBI" id="CHEBI:192817"/>
    </reaction>
    <physiologicalReaction direction="left-to-right" evidence="11">
        <dbReference type="Rhea" id="RHEA:73440"/>
    </physiologicalReaction>
</comment>
<accession>A0A1W7HBV6</accession>
<organism evidence="17">
    <name type="scientific">Scoparia dulcis</name>
    <name type="common">Sweet broom</name>
    <name type="synonym">Capraria dulcis</name>
    <dbReference type="NCBI Taxonomy" id="107240"/>
    <lineage>
        <taxon>Eukaryota</taxon>
        <taxon>Viridiplantae</taxon>
        <taxon>Streptophyta</taxon>
        <taxon>Embryophyta</taxon>
        <taxon>Tracheophyta</taxon>
        <taxon>Spermatophyta</taxon>
        <taxon>Magnoliopsida</taxon>
        <taxon>eudicotyledons</taxon>
        <taxon>Gunneridae</taxon>
        <taxon>Pentapetalae</taxon>
        <taxon>asterids</taxon>
        <taxon>lamiids</taxon>
        <taxon>Lamiales</taxon>
        <taxon>Plantaginaceae</taxon>
        <taxon>Gratioleae</taxon>
        <taxon>Scoparia</taxon>
    </lineage>
</organism>
<dbReference type="PANTHER" id="PTHR47947:SF39">
    <property type="entry name" value="CYTOCHROME P450"/>
    <property type="match status" value="1"/>
</dbReference>
<evidence type="ECO:0000256" key="2">
    <source>
        <dbReference type="ARBA" id="ARBA00004167"/>
    </source>
</evidence>
<dbReference type="SUPFAM" id="SSF48264">
    <property type="entry name" value="Cytochrome P450"/>
    <property type="match status" value="1"/>
</dbReference>
<evidence type="ECO:0000256" key="7">
    <source>
        <dbReference type="ARBA" id="ARBA00023033"/>
    </source>
</evidence>
<evidence type="ECO:0000256" key="8">
    <source>
        <dbReference type="ARBA" id="ARBA00034479"/>
    </source>
</evidence>
<keyword evidence="3 14" id="KW-0349">Heme</keyword>
<evidence type="ECO:0000256" key="15">
    <source>
        <dbReference type="RuleBase" id="RU000461"/>
    </source>
</evidence>
<keyword evidence="16" id="KW-1133">Transmembrane helix</keyword>
<comment type="catalytic activity">
    <reaction evidence="10">
        <text>genkwanin + reduced [NADPH--hemoprotein reductase] + O2 = scutellarein 7-methyl ether + oxidized [NADPH--hemoprotein reductase] + H2O</text>
        <dbReference type="Rhea" id="RHEA:73427"/>
        <dbReference type="Rhea" id="RHEA-COMP:11964"/>
        <dbReference type="Rhea" id="RHEA-COMP:11965"/>
        <dbReference type="ChEBI" id="CHEBI:15377"/>
        <dbReference type="ChEBI" id="CHEBI:15379"/>
        <dbReference type="ChEBI" id="CHEBI:57618"/>
        <dbReference type="ChEBI" id="CHEBI:58210"/>
        <dbReference type="ChEBI" id="CHEBI:192700"/>
        <dbReference type="ChEBI" id="CHEBI:192701"/>
    </reaction>
    <physiologicalReaction direction="left-to-right" evidence="10">
        <dbReference type="Rhea" id="RHEA:73428"/>
    </physiologicalReaction>
</comment>
<evidence type="ECO:0000256" key="12">
    <source>
        <dbReference type="ARBA" id="ARBA00052216"/>
    </source>
</evidence>
<dbReference type="FunFam" id="1.10.630.10:FF:000026">
    <property type="entry name" value="Cytochrome P450 82C4"/>
    <property type="match status" value="1"/>
</dbReference>
<evidence type="ECO:0000256" key="14">
    <source>
        <dbReference type="PIRSR" id="PIRSR602401-1"/>
    </source>
</evidence>
<dbReference type="Pfam" id="PF00067">
    <property type="entry name" value="p450"/>
    <property type="match status" value="1"/>
</dbReference>
<comment type="catalytic activity">
    <reaction evidence="9">
        <text>(2S)-sakuranetin + reduced [NADPH--hemoprotein reductase] + O2 = (2S)-7-methylcarthamidin + oxidized [NADPH--hemoprotein reductase] + H2O + H(+)</text>
        <dbReference type="Rhea" id="RHEA:73431"/>
        <dbReference type="Rhea" id="RHEA-COMP:11964"/>
        <dbReference type="Rhea" id="RHEA-COMP:11965"/>
        <dbReference type="ChEBI" id="CHEBI:15377"/>
        <dbReference type="ChEBI" id="CHEBI:15378"/>
        <dbReference type="ChEBI" id="CHEBI:15379"/>
        <dbReference type="ChEBI" id="CHEBI:28927"/>
        <dbReference type="ChEBI" id="CHEBI:57618"/>
        <dbReference type="ChEBI" id="CHEBI:58210"/>
        <dbReference type="ChEBI" id="CHEBI:192815"/>
    </reaction>
    <physiologicalReaction direction="left-to-right" evidence="9">
        <dbReference type="Rhea" id="RHEA:73432"/>
    </physiologicalReaction>
</comment>
<dbReference type="InterPro" id="IPR050651">
    <property type="entry name" value="Plant_Cytochrome_P450_Monoox"/>
</dbReference>
<comment type="cofactor">
    <cofactor evidence="1 14">
        <name>heme</name>
        <dbReference type="ChEBI" id="CHEBI:30413"/>
    </cofactor>
</comment>
<evidence type="ECO:0000313" key="17">
    <source>
        <dbReference type="EMBL" id="BAX34732.1"/>
    </source>
</evidence>
<dbReference type="GO" id="GO:0016705">
    <property type="term" value="F:oxidoreductase activity, acting on paired donors, with incorporation or reduction of molecular oxygen"/>
    <property type="evidence" value="ECO:0007669"/>
    <property type="project" value="InterPro"/>
</dbReference>
<keyword evidence="7 15" id="KW-0503">Monooxygenase</keyword>
<dbReference type="PANTHER" id="PTHR47947">
    <property type="entry name" value="CYTOCHROME P450 82C3-RELATED"/>
    <property type="match status" value="1"/>
</dbReference>
<dbReference type="PRINTS" id="PR00385">
    <property type="entry name" value="P450"/>
</dbReference>
<comment type="catalytic activity">
    <reaction evidence="12">
        <text>apigenin 4',7-dimethyl ether + reduced [NADPH--hemoprotein reductase] + O2 = ladanein + oxidized [NADPH--hemoprotein reductase] + H2O + H(+)</text>
        <dbReference type="Rhea" id="RHEA:73435"/>
        <dbReference type="Rhea" id="RHEA-COMP:11964"/>
        <dbReference type="Rhea" id="RHEA-COMP:11965"/>
        <dbReference type="ChEBI" id="CHEBI:2769"/>
        <dbReference type="ChEBI" id="CHEBI:15377"/>
        <dbReference type="ChEBI" id="CHEBI:15378"/>
        <dbReference type="ChEBI" id="CHEBI:15379"/>
        <dbReference type="ChEBI" id="CHEBI:57618"/>
        <dbReference type="ChEBI" id="CHEBI:58210"/>
        <dbReference type="ChEBI" id="CHEBI:192702"/>
    </reaction>
    <physiologicalReaction direction="left-to-right" evidence="12">
        <dbReference type="Rhea" id="RHEA:73436"/>
    </physiologicalReaction>
</comment>
<keyword evidence="5 15" id="KW-0560">Oxidoreductase</keyword>
<dbReference type="EMBL" id="FX983107">
    <property type="protein sequence ID" value="BAX34732.1"/>
    <property type="molecule type" value="mRNA"/>
</dbReference>
<dbReference type="GO" id="GO:0016020">
    <property type="term" value="C:membrane"/>
    <property type="evidence" value="ECO:0007669"/>
    <property type="project" value="UniProtKB-SubCell"/>
</dbReference>
<evidence type="ECO:0000256" key="11">
    <source>
        <dbReference type="ARBA" id="ARBA00052049"/>
    </source>
</evidence>
<evidence type="ECO:0000256" key="13">
    <source>
        <dbReference type="ARBA" id="ARBA00067499"/>
    </source>
</evidence>
<keyword evidence="6 14" id="KW-0408">Iron</keyword>
<dbReference type="PRINTS" id="PR00463">
    <property type="entry name" value="EP450I"/>
</dbReference>
<evidence type="ECO:0000256" key="1">
    <source>
        <dbReference type="ARBA" id="ARBA00001971"/>
    </source>
</evidence>
<evidence type="ECO:0000256" key="4">
    <source>
        <dbReference type="ARBA" id="ARBA00022723"/>
    </source>
</evidence>
<dbReference type="InterPro" id="IPR017972">
    <property type="entry name" value="Cyt_P450_CS"/>
</dbReference>